<keyword evidence="1" id="KW-0723">Serine/threonine-protein kinase</keyword>
<dbReference type="CDD" id="cd16936">
    <property type="entry name" value="HATPase_RsbW-like"/>
    <property type="match status" value="1"/>
</dbReference>
<protein>
    <recommendedName>
        <fullName evidence="3">Histidine kinase/HSP90-like ATPase domain-containing protein</fullName>
    </recommendedName>
</protein>
<dbReference type="InterPro" id="IPR036890">
    <property type="entry name" value="HATPase_C_sf"/>
</dbReference>
<feature type="compositionally biased region" description="Basic residues" evidence="2">
    <location>
        <begin position="98"/>
        <end position="108"/>
    </location>
</feature>
<dbReference type="EMBL" id="BOML01000084">
    <property type="protein sequence ID" value="GIE07542.1"/>
    <property type="molecule type" value="Genomic_DNA"/>
</dbReference>
<evidence type="ECO:0000313" key="5">
    <source>
        <dbReference type="Proteomes" id="UP000637628"/>
    </source>
</evidence>
<evidence type="ECO:0000256" key="1">
    <source>
        <dbReference type="ARBA" id="ARBA00022527"/>
    </source>
</evidence>
<evidence type="ECO:0000256" key="2">
    <source>
        <dbReference type="SAM" id="MobiDB-lite"/>
    </source>
</evidence>
<organism evidence="4 5">
    <name type="scientific">Paractinoplanes durhamensis</name>
    <dbReference type="NCBI Taxonomy" id="113563"/>
    <lineage>
        <taxon>Bacteria</taxon>
        <taxon>Bacillati</taxon>
        <taxon>Actinomycetota</taxon>
        <taxon>Actinomycetes</taxon>
        <taxon>Micromonosporales</taxon>
        <taxon>Micromonosporaceae</taxon>
        <taxon>Paractinoplanes</taxon>
    </lineage>
</organism>
<accession>A0ABQ3ZCI5</accession>
<evidence type="ECO:0000313" key="4">
    <source>
        <dbReference type="EMBL" id="GIE07542.1"/>
    </source>
</evidence>
<keyword evidence="5" id="KW-1185">Reference proteome</keyword>
<sequence>MPMNPLRLLAPPAHTWQLLGWNVAGSDDLRTIRTAIQHHFAATHPGQDQLAQQIALVATELAGNALRHGLPPVTVKLLRDQDCYVLQVNDRDPDRAPHRASRQHHRGGGRGLRIVDTLAEQLCWHPTVDGKSVWASFPVPKDGTGPVTESV</sequence>
<keyword evidence="1" id="KW-0808">Transferase</keyword>
<dbReference type="Pfam" id="PF13581">
    <property type="entry name" value="HATPase_c_2"/>
    <property type="match status" value="1"/>
</dbReference>
<dbReference type="InterPro" id="IPR003594">
    <property type="entry name" value="HATPase_dom"/>
</dbReference>
<dbReference type="Proteomes" id="UP000637628">
    <property type="component" value="Unassembled WGS sequence"/>
</dbReference>
<dbReference type="InterPro" id="IPR050267">
    <property type="entry name" value="Anti-sigma-factor_SerPK"/>
</dbReference>
<keyword evidence="1" id="KW-0418">Kinase</keyword>
<dbReference type="PANTHER" id="PTHR35526:SF3">
    <property type="entry name" value="ANTI-SIGMA-F FACTOR RSBW"/>
    <property type="match status" value="1"/>
</dbReference>
<gene>
    <name evidence="4" type="ORF">Adu01nite_88920</name>
</gene>
<comment type="caution">
    <text evidence="4">The sequence shown here is derived from an EMBL/GenBank/DDBJ whole genome shotgun (WGS) entry which is preliminary data.</text>
</comment>
<dbReference type="SUPFAM" id="SSF55874">
    <property type="entry name" value="ATPase domain of HSP90 chaperone/DNA topoisomerase II/histidine kinase"/>
    <property type="match status" value="1"/>
</dbReference>
<reference evidence="4 5" key="1">
    <citation type="submission" date="2021-01" db="EMBL/GenBank/DDBJ databases">
        <title>Whole genome shotgun sequence of Actinoplanes durhamensis NBRC 14914.</title>
        <authorList>
            <person name="Komaki H."/>
            <person name="Tamura T."/>
        </authorList>
    </citation>
    <scope>NUCLEOTIDE SEQUENCE [LARGE SCALE GENOMIC DNA]</scope>
    <source>
        <strain evidence="4 5">NBRC 14914</strain>
    </source>
</reference>
<feature type="region of interest" description="Disordered" evidence="2">
    <location>
        <begin position="90"/>
        <end position="109"/>
    </location>
</feature>
<feature type="domain" description="Histidine kinase/HSP90-like ATPase" evidence="3">
    <location>
        <begin position="27"/>
        <end position="136"/>
    </location>
</feature>
<dbReference type="Gene3D" id="3.30.565.10">
    <property type="entry name" value="Histidine kinase-like ATPase, C-terminal domain"/>
    <property type="match status" value="1"/>
</dbReference>
<name>A0ABQ3ZCI5_9ACTN</name>
<evidence type="ECO:0000259" key="3">
    <source>
        <dbReference type="Pfam" id="PF13581"/>
    </source>
</evidence>
<proteinExistence type="predicted"/>
<dbReference type="PANTHER" id="PTHR35526">
    <property type="entry name" value="ANTI-SIGMA-F FACTOR RSBW-RELATED"/>
    <property type="match status" value="1"/>
</dbReference>